<reference evidence="2 3" key="1">
    <citation type="submission" date="2024-09" db="EMBL/GenBank/DDBJ databases">
        <title>The Natural Products Discovery Center: Release of the First 8490 Sequenced Strains for Exploring Actinobacteria Biosynthetic Diversity.</title>
        <authorList>
            <person name="Kalkreuter E."/>
            <person name="Kautsar S.A."/>
            <person name="Yang D."/>
            <person name="Bader C.D."/>
            <person name="Teijaro C.N."/>
            <person name="Fluegel L."/>
            <person name="Davis C.M."/>
            <person name="Simpson J.R."/>
            <person name="Lauterbach L."/>
            <person name="Steele A.D."/>
            <person name="Gui C."/>
            <person name="Meng S."/>
            <person name="Li G."/>
            <person name="Viehrig K."/>
            <person name="Ye F."/>
            <person name="Su P."/>
            <person name="Kiefer A.F."/>
            <person name="Nichols A."/>
            <person name="Cepeda A.J."/>
            <person name="Yan W."/>
            <person name="Fan B."/>
            <person name="Jiang Y."/>
            <person name="Adhikari A."/>
            <person name="Zheng C.-J."/>
            <person name="Schuster L."/>
            <person name="Cowan T.M."/>
            <person name="Smanski M.J."/>
            <person name="Chevrette M.G."/>
            <person name="De Carvalho L.P.S."/>
            <person name="Shen B."/>
        </authorList>
    </citation>
    <scope>NUCLEOTIDE SEQUENCE [LARGE SCALE GENOMIC DNA]</scope>
    <source>
        <strain evidence="2 3">NPDC058328</strain>
    </source>
</reference>
<evidence type="ECO:0000313" key="3">
    <source>
        <dbReference type="Proteomes" id="UP001601627"/>
    </source>
</evidence>
<dbReference type="EMBL" id="JBHVZQ010000006">
    <property type="protein sequence ID" value="MFF1273726.1"/>
    <property type="molecule type" value="Genomic_DNA"/>
</dbReference>
<organism evidence="2 3">
    <name type="scientific">Streptomyces marokkonensis</name>
    <dbReference type="NCBI Taxonomy" id="324855"/>
    <lineage>
        <taxon>Bacteria</taxon>
        <taxon>Bacillati</taxon>
        <taxon>Actinomycetota</taxon>
        <taxon>Actinomycetes</taxon>
        <taxon>Kitasatosporales</taxon>
        <taxon>Streptomycetaceae</taxon>
        <taxon>Streptomyces</taxon>
    </lineage>
</organism>
<keyword evidence="3" id="KW-1185">Reference proteome</keyword>
<feature type="domain" description="DUF397" evidence="1">
    <location>
        <begin position="13"/>
        <end position="66"/>
    </location>
</feature>
<dbReference type="Pfam" id="PF04149">
    <property type="entry name" value="DUF397"/>
    <property type="match status" value="1"/>
</dbReference>
<comment type="caution">
    <text evidence="2">The sequence shown here is derived from an EMBL/GenBank/DDBJ whole genome shotgun (WGS) entry which is preliminary data.</text>
</comment>
<name>A0ABW6Q3R8_9ACTN</name>
<proteinExistence type="predicted"/>
<protein>
    <submittedName>
        <fullName evidence="2">DUF397 domain-containing protein</fullName>
    </submittedName>
</protein>
<sequence length="69" mass="7379">MIRETSAGDAPELVWYKSSYSDGPDGNSCVEIAIAPRTIHVRDSKSPAGPRLALASDAWASFVAYASKH</sequence>
<evidence type="ECO:0000313" key="2">
    <source>
        <dbReference type="EMBL" id="MFF1273726.1"/>
    </source>
</evidence>
<dbReference type="InterPro" id="IPR007278">
    <property type="entry name" value="DUF397"/>
</dbReference>
<evidence type="ECO:0000259" key="1">
    <source>
        <dbReference type="Pfam" id="PF04149"/>
    </source>
</evidence>
<gene>
    <name evidence="2" type="ORF">ACFVZC_10015</name>
</gene>
<dbReference type="RefSeq" id="WP_388234120.1">
    <property type="nucleotide sequence ID" value="NZ_JBHVZQ010000006.1"/>
</dbReference>
<dbReference type="Proteomes" id="UP001601627">
    <property type="component" value="Unassembled WGS sequence"/>
</dbReference>
<accession>A0ABW6Q3R8</accession>